<dbReference type="EMBL" id="ML122336">
    <property type="protein sequence ID" value="RPD52885.1"/>
    <property type="molecule type" value="Genomic_DNA"/>
</dbReference>
<protein>
    <submittedName>
        <fullName evidence="2">Uncharacterized protein</fullName>
    </submittedName>
</protein>
<evidence type="ECO:0000313" key="2">
    <source>
        <dbReference type="EMBL" id="RPD52885.1"/>
    </source>
</evidence>
<evidence type="ECO:0000256" key="1">
    <source>
        <dbReference type="SAM" id="MobiDB-lite"/>
    </source>
</evidence>
<name>A0A5C2RQW4_9APHY</name>
<reference evidence="2" key="1">
    <citation type="journal article" date="2018" name="Genome Biol. Evol.">
        <title>Genomics and development of Lentinus tigrinus, a white-rot wood-decaying mushroom with dimorphic fruiting bodies.</title>
        <authorList>
            <person name="Wu B."/>
            <person name="Xu Z."/>
            <person name="Knudson A."/>
            <person name="Carlson A."/>
            <person name="Chen N."/>
            <person name="Kovaka S."/>
            <person name="LaButti K."/>
            <person name="Lipzen A."/>
            <person name="Pennachio C."/>
            <person name="Riley R."/>
            <person name="Schakwitz W."/>
            <person name="Umezawa K."/>
            <person name="Ohm R.A."/>
            <person name="Grigoriev I.V."/>
            <person name="Nagy L.G."/>
            <person name="Gibbons J."/>
            <person name="Hibbett D."/>
        </authorList>
    </citation>
    <scope>NUCLEOTIDE SEQUENCE [LARGE SCALE GENOMIC DNA]</scope>
    <source>
        <strain evidence="2">ALCF2SS1-6</strain>
    </source>
</reference>
<gene>
    <name evidence="2" type="ORF">L227DRAFT_568318</name>
</gene>
<feature type="region of interest" description="Disordered" evidence="1">
    <location>
        <begin position="1"/>
        <end position="42"/>
    </location>
</feature>
<proteinExistence type="predicted"/>
<dbReference type="AlphaFoldDB" id="A0A5C2RQW4"/>
<accession>A0A5C2RQW4</accession>
<sequence>MDHRSSSFPHPTLAPLSKDAPSNTPPHEDTAPVDVASDPSDLRDLQEHFSSLFLPLDFPADCSDYENEDEGYTAGDLDPIWTRAGVITDDELTKGREEASAHEKIRMLMSRPQDPGMLVEASQPKNVVVEGTPQWAVVEEVDADFAPEAGDVRRMAESPYEAEELETDDARAELLRHVKNGMSPGSHYPHGQKRSSHGGSTWAAMQSMYFCQSE</sequence>
<feature type="region of interest" description="Disordered" evidence="1">
    <location>
        <begin position="180"/>
        <end position="200"/>
    </location>
</feature>
<organism evidence="2 3">
    <name type="scientific">Lentinus tigrinus ALCF2SS1-6</name>
    <dbReference type="NCBI Taxonomy" id="1328759"/>
    <lineage>
        <taxon>Eukaryota</taxon>
        <taxon>Fungi</taxon>
        <taxon>Dikarya</taxon>
        <taxon>Basidiomycota</taxon>
        <taxon>Agaricomycotina</taxon>
        <taxon>Agaricomycetes</taxon>
        <taxon>Polyporales</taxon>
        <taxon>Polyporaceae</taxon>
        <taxon>Lentinus</taxon>
    </lineage>
</organism>
<dbReference type="Proteomes" id="UP000313359">
    <property type="component" value="Unassembled WGS sequence"/>
</dbReference>
<keyword evidence="3" id="KW-1185">Reference proteome</keyword>
<evidence type="ECO:0000313" key="3">
    <source>
        <dbReference type="Proteomes" id="UP000313359"/>
    </source>
</evidence>